<dbReference type="InParanoid" id="A0A4W3JUY3"/>
<dbReference type="Ensembl" id="ENSCMIT00000036249.1">
    <property type="protein sequence ID" value="ENSCMIP00000035720.1"/>
    <property type="gene ID" value="ENSCMIG00000015103.1"/>
</dbReference>
<feature type="region of interest" description="Disordered" evidence="2">
    <location>
        <begin position="262"/>
        <end position="315"/>
    </location>
</feature>
<evidence type="ECO:0000256" key="2">
    <source>
        <dbReference type="SAM" id="MobiDB-lite"/>
    </source>
</evidence>
<dbReference type="Pfam" id="PF21388">
    <property type="entry name" value="SPATA2_PUB-like"/>
    <property type="match status" value="1"/>
</dbReference>
<dbReference type="STRING" id="7868.ENSCMIP00000035720"/>
<sequence>MELTSCVAEKVYQNFWAFYQQSYLSGELSPWAGEEVSREVREVLETPYHPGTSRFTHLDFYRIARDFVKGVDPRPGENPFRALGKAFEVLELIAVNLFLCPWRKEIRSLKTFTGTFVYFLQPAFPADGMQGMLEKLGYSRRDSQEYVMRQPPDVDDLGHLAFEFLLARSECEVLWEILERVGGSSCLSVIQTRSQLPLSWGEGRGPPQGGGSDNDQPPLDSDAPLPLTDPPASQPDSHPELPASLSDSIDLYTEYPDIHIAAEARPKHTVPVTPEPRLPEGPRSLSSFPDSPDPTVTVPELHLGSRERESMEAWHSSARRYPNEVWLGGGERLPYPIAETLGPEPAHPHHAGTGPEDSVCPIAEHGVWPITELSVCPITVALLADACDLPGSSAQAGTGQEVREPPQSYYIPPLSLQADCSSVPPGGGDIAANMCRALHENNWLRTEVMVTDSEDPFVLISKATETPHCAQLSPDPRH</sequence>
<feature type="region of interest" description="Disordered" evidence="2">
    <location>
        <begin position="197"/>
        <end position="244"/>
    </location>
</feature>
<reference evidence="5" key="3">
    <citation type="journal article" date="2014" name="Nature">
        <title>Elephant shark genome provides unique insights into gnathostome evolution.</title>
        <authorList>
            <consortium name="International Elephant Shark Genome Sequencing Consortium"/>
            <person name="Venkatesh B."/>
            <person name="Lee A.P."/>
            <person name="Ravi V."/>
            <person name="Maurya A.K."/>
            <person name="Lian M.M."/>
            <person name="Swann J.B."/>
            <person name="Ohta Y."/>
            <person name="Flajnik M.F."/>
            <person name="Sutoh Y."/>
            <person name="Kasahara M."/>
            <person name="Hoon S."/>
            <person name="Gangu V."/>
            <person name="Roy S.W."/>
            <person name="Irimia M."/>
            <person name="Korzh V."/>
            <person name="Kondrychyn I."/>
            <person name="Lim Z.W."/>
            <person name="Tay B.H."/>
            <person name="Tohari S."/>
            <person name="Kong K.W."/>
            <person name="Ho S."/>
            <person name="Lorente-Galdos B."/>
            <person name="Quilez J."/>
            <person name="Marques-Bonet T."/>
            <person name="Raney B.J."/>
            <person name="Ingham P.W."/>
            <person name="Tay A."/>
            <person name="Hillier L.W."/>
            <person name="Minx P."/>
            <person name="Boehm T."/>
            <person name="Wilson R.K."/>
            <person name="Brenner S."/>
            <person name="Warren W.C."/>
        </authorList>
    </citation>
    <scope>NUCLEOTIDE SEQUENCE [LARGE SCALE GENOMIC DNA]</scope>
</reference>
<proteinExistence type="inferred from homology"/>
<dbReference type="Gene3D" id="1.20.58.2190">
    <property type="match status" value="1"/>
</dbReference>
<reference evidence="5" key="1">
    <citation type="journal article" date="2006" name="Science">
        <title>Ancient noncoding elements conserved in the human genome.</title>
        <authorList>
            <person name="Venkatesh B."/>
            <person name="Kirkness E.F."/>
            <person name="Loh Y.H."/>
            <person name="Halpern A.L."/>
            <person name="Lee A.P."/>
            <person name="Johnson J."/>
            <person name="Dandona N."/>
            <person name="Viswanathan L.D."/>
            <person name="Tay A."/>
            <person name="Venter J.C."/>
            <person name="Strausberg R.L."/>
            <person name="Brenner S."/>
        </authorList>
    </citation>
    <scope>NUCLEOTIDE SEQUENCE [LARGE SCALE GENOMIC DNA]</scope>
</reference>
<protein>
    <recommendedName>
        <fullName evidence="3">Spermatogenesis-associated protein 2 PUB-like domain-containing protein</fullName>
    </recommendedName>
</protein>
<reference evidence="5" key="2">
    <citation type="journal article" date="2007" name="PLoS Biol.">
        <title>Survey sequencing and comparative analysis of the elephant shark (Callorhinchus milii) genome.</title>
        <authorList>
            <person name="Venkatesh B."/>
            <person name="Kirkness E.F."/>
            <person name="Loh Y.H."/>
            <person name="Halpern A.L."/>
            <person name="Lee A.P."/>
            <person name="Johnson J."/>
            <person name="Dandona N."/>
            <person name="Viswanathan L.D."/>
            <person name="Tay A."/>
            <person name="Venter J.C."/>
            <person name="Strausberg R.L."/>
            <person name="Brenner S."/>
        </authorList>
    </citation>
    <scope>NUCLEOTIDE SEQUENCE [LARGE SCALE GENOMIC DNA]</scope>
</reference>
<evidence type="ECO:0000259" key="3">
    <source>
        <dbReference type="Pfam" id="PF21388"/>
    </source>
</evidence>
<keyword evidence="5" id="KW-1185">Reference proteome</keyword>
<evidence type="ECO:0000313" key="5">
    <source>
        <dbReference type="Proteomes" id="UP000314986"/>
    </source>
</evidence>
<feature type="domain" description="Spermatogenesis-associated protein 2 PUB-like" evidence="3">
    <location>
        <begin position="53"/>
        <end position="193"/>
    </location>
</feature>
<evidence type="ECO:0000256" key="1">
    <source>
        <dbReference type="ARBA" id="ARBA00038142"/>
    </source>
</evidence>
<feature type="compositionally biased region" description="Gly residues" evidence="2">
    <location>
        <begin position="202"/>
        <end position="212"/>
    </location>
</feature>
<dbReference type="PANTHER" id="PTHR15326">
    <property type="entry name" value="SPERMATOGENESIS-ASSOCIATED PROTEIN 2/TAMOZHENNIC"/>
    <property type="match status" value="1"/>
</dbReference>
<dbReference type="Proteomes" id="UP000314986">
    <property type="component" value="Unassembled WGS sequence"/>
</dbReference>
<dbReference type="PANTHER" id="PTHR15326:SF2">
    <property type="entry name" value="PROTEIN TAMOZHENNIC"/>
    <property type="match status" value="1"/>
</dbReference>
<dbReference type="AlphaFoldDB" id="A0A4W3JUY3"/>
<accession>A0A4W3JUY3</accession>
<dbReference type="GO" id="GO:0005737">
    <property type="term" value="C:cytoplasm"/>
    <property type="evidence" value="ECO:0007669"/>
    <property type="project" value="TreeGrafter"/>
</dbReference>
<feature type="compositionally biased region" description="Basic and acidic residues" evidence="2">
    <location>
        <begin position="303"/>
        <end position="312"/>
    </location>
</feature>
<dbReference type="GeneTree" id="ENSGT00530000063956"/>
<name>A0A4W3JUY3_CALMI</name>
<reference evidence="4" key="4">
    <citation type="submission" date="2025-08" db="UniProtKB">
        <authorList>
            <consortium name="Ensembl"/>
        </authorList>
    </citation>
    <scope>IDENTIFICATION</scope>
</reference>
<evidence type="ECO:0000313" key="4">
    <source>
        <dbReference type="Ensembl" id="ENSCMIP00000035720.1"/>
    </source>
</evidence>
<organism evidence="4 5">
    <name type="scientific">Callorhinchus milii</name>
    <name type="common">Ghost shark</name>
    <dbReference type="NCBI Taxonomy" id="7868"/>
    <lineage>
        <taxon>Eukaryota</taxon>
        <taxon>Metazoa</taxon>
        <taxon>Chordata</taxon>
        <taxon>Craniata</taxon>
        <taxon>Vertebrata</taxon>
        <taxon>Chondrichthyes</taxon>
        <taxon>Holocephali</taxon>
        <taxon>Chimaeriformes</taxon>
        <taxon>Callorhinchidae</taxon>
        <taxon>Callorhinchus</taxon>
    </lineage>
</organism>
<comment type="similarity">
    <text evidence="1">Belongs to the SPATA2 family.</text>
</comment>
<reference evidence="4" key="5">
    <citation type="submission" date="2025-09" db="UniProtKB">
        <authorList>
            <consortium name="Ensembl"/>
        </authorList>
    </citation>
    <scope>IDENTIFICATION</scope>
</reference>
<dbReference type="InterPro" id="IPR048839">
    <property type="entry name" value="SPATA2_PUB-like"/>
</dbReference>